<organism evidence="5 6">
    <name type="scientific">Reticulomyxa filosa</name>
    <dbReference type="NCBI Taxonomy" id="46433"/>
    <lineage>
        <taxon>Eukaryota</taxon>
        <taxon>Sar</taxon>
        <taxon>Rhizaria</taxon>
        <taxon>Retaria</taxon>
        <taxon>Foraminifera</taxon>
        <taxon>Monothalamids</taxon>
        <taxon>Reticulomyxidae</taxon>
        <taxon>Reticulomyxa</taxon>
    </lineage>
</organism>
<dbReference type="OrthoDB" id="194358at2759"/>
<reference evidence="5 6" key="1">
    <citation type="journal article" date="2013" name="Curr. Biol.">
        <title>The Genome of the Foraminiferan Reticulomyxa filosa.</title>
        <authorList>
            <person name="Glockner G."/>
            <person name="Hulsmann N."/>
            <person name="Schleicher M."/>
            <person name="Noegel A.A."/>
            <person name="Eichinger L."/>
            <person name="Gallinger C."/>
            <person name="Pawlowski J."/>
            <person name="Sierra R."/>
            <person name="Euteneuer U."/>
            <person name="Pillet L."/>
            <person name="Moustafa A."/>
            <person name="Platzer M."/>
            <person name="Groth M."/>
            <person name="Szafranski K."/>
            <person name="Schliwa M."/>
        </authorList>
    </citation>
    <scope>NUCLEOTIDE SEQUENCE [LARGE SCALE GENOMIC DNA]</scope>
</reference>
<dbReference type="PANTHER" id="PTHR24198">
    <property type="entry name" value="ANKYRIN REPEAT AND PROTEIN KINASE DOMAIN-CONTAINING PROTEIN"/>
    <property type="match status" value="1"/>
</dbReference>
<keyword evidence="1" id="KW-0677">Repeat</keyword>
<evidence type="ECO:0000256" key="1">
    <source>
        <dbReference type="ARBA" id="ARBA00022737"/>
    </source>
</evidence>
<protein>
    <submittedName>
        <fullName evidence="5">Uncharacterized protein</fullName>
    </submittedName>
</protein>
<evidence type="ECO:0000256" key="3">
    <source>
        <dbReference type="PROSITE-ProRule" id="PRU00023"/>
    </source>
</evidence>
<dbReference type="SUPFAM" id="SSF48403">
    <property type="entry name" value="Ankyrin repeat"/>
    <property type="match status" value="1"/>
</dbReference>
<dbReference type="EMBL" id="ASPP01008916">
    <property type="protein sequence ID" value="ETO24849.1"/>
    <property type="molecule type" value="Genomic_DNA"/>
</dbReference>
<keyword evidence="2 3" id="KW-0040">ANK repeat</keyword>
<gene>
    <name evidence="5" type="ORF">RFI_12309</name>
</gene>
<feature type="repeat" description="ANK" evidence="3">
    <location>
        <begin position="85"/>
        <end position="117"/>
    </location>
</feature>
<dbReference type="SMART" id="SM00248">
    <property type="entry name" value="ANK"/>
    <property type="match status" value="3"/>
</dbReference>
<feature type="region of interest" description="Disordered" evidence="4">
    <location>
        <begin position="190"/>
        <end position="212"/>
    </location>
</feature>
<evidence type="ECO:0000313" key="5">
    <source>
        <dbReference type="EMBL" id="ETO24849.1"/>
    </source>
</evidence>
<sequence>MTASRIQKKERVFFFFPLFVPLAEIMGHSNSKKLWEYARNGQENEAIQLLDSCNLIDPNYPNVGFRVCFVKVTYNFFFFLNIKVYRESPLHLACANNMTKLVKKLIEHGAKVDVKNRFESTPLHIATRMGHQEIAKLLLEEAKCDPNIPGAYDFRAITIACAVGNISIVRLLLEHNAFIEDKTLMLAAMQEPKARTSRAQTKRKTTPMKLRH</sequence>
<feature type="compositionally biased region" description="Basic residues" evidence="4">
    <location>
        <begin position="200"/>
        <end position="212"/>
    </location>
</feature>
<dbReference type="PROSITE" id="PS50088">
    <property type="entry name" value="ANK_REPEAT"/>
    <property type="match status" value="2"/>
</dbReference>
<comment type="caution">
    <text evidence="5">The sequence shown here is derived from an EMBL/GenBank/DDBJ whole genome shotgun (WGS) entry which is preliminary data.</text>
</comment>
<evidence type="ECO:0000313" key="6">
    <source>
        <dbReference type="Proteomes" id="UP000023152"/>
    </source>
</evidence>
<feature type="repeat" description="ANK" evidence="3">
    <location>
        <begin position="118"/>
        <end position="140"/>
    </location>
</feature>
<feature type="non-terminal residue" evidence="5">
    <location>
        <position position="212"/>
    </location>
</feature>
<dbReference type="Proteomes" id="UP000023152">
    <property type="component" value="Unassembled WGS sequence"/>
</dbReference>
<dbReference type="PANTHER" id="PTHR24198:SF165">
    <property type="entry name" value="ANKYRIN REPEAT-CONTAINING PROTEIN-RELATED"/>
    <property type="match status" value="1"/>
</dbReference>
<dbReference type="PROSITE" id="PS50297">
    <property type="entry name" value="ANK_REP_REGION"/>
    <property type="match status" value="2"/>
</dbReference>
<evidence type="ECO:0000256" key="2">
    <source>
        <dbReference type="ARBA" id="ARBA00023043"/>
    </source>
</evidence>
<name>X6NGI5_RETFI</name>
<evidence type="ECO:0000256" key="4">
    <source>
        <dbReference type="SAM" id="MobiDB-lite"/>
    </source>
</evidence>
<dbReference type="Pfam" id="PF12796">
    <property type="entry name" value="Ank_2"/>
    <property type="match status" value="1"/>
</dbReference>
<keyword evidence="6" id="KW-1185">Reference proteome</keyword>
<proteinExistence type="predicted"/>
<dbReference type="Gene3D" id="1.25.40.20">
    <property type="entry name" value="Ankyrin repeat-containing domain"/>
    <property type="match status" value="1"/>
</dbReference>
<dbReference type="AlphaFoldDB" id="X6NGI5"/>
<dbReference type="InterPro" id="IPR002110">
    <property type="entry name" value="Ankyrin_rpt"/>
</dbReference>
<accession>X6NGI5</accession>
<dbReference type="InterPro" id="IPR036770">
    <property type="entry name" value="Ankyrin_rpt-contain_sf"/>
</dbReference>